<keyword evidence="2" id="KW-1185">Reference proteome</keyword>
<dbReference type="EMBL" id="CP061799">
    <property type="protein sequence ID" value="QTA81706.1"/>
    <property type="molecule type" value="Genomic_DNA"/>
</dbReference>
<dbReference type="Proteomes" id="UP000663720">
    <property type="component" value="Chromosome"/>
</dbReference>
<protein>
    <submittedName>
        <fullName evidence="1">Uncharacterized protein</fullName>
    </submittedName>
</protein>
<proteinExistence type="predicted"/>
<gene>
    <name evidence="1" type="ORF">dnl_40520</name>
</gene>
<evidence type="ECO:0000313" key="2">
    <source>
        <dbReference type="Proteomes" id="UP000663720"/>
    </source>
</evidence>
<reference evidence="1" key="1">
    <citation type="journal article" date="2021" name="Microb. Physiol.">
        <title>Proteogenomic Insights into the Physiology of Marine, Sulfate-Reducing, Filamentous Desulfonema limicola and Desulfonema magnum.</title>
        <authorList>
            <person name="Schnaars V."/>
            <person name="Wohlbrand L."/>
            <person name="Scheve S."/>
            <person name="Hinrichs C."/>
            <person name="Reinhardt R."/>
            <person name="Rabus R."/>
        </authorList>
    </citation>
    <scope>NUCLEOTIDE SEQUENCE</scope>
    <source>
        <strain evidence="1">5ac10</strain>
    </source>
</reference>
<dbReference type="AlphaFoldDB" id="A0A975B9Z5"/>
<accession>A0A975B9Z5</accession>
<name>A0A975B9Z5_9BACT</name>
<dbReference type="KEGG" id="dli:dnl_40520"/>
<organism evidence="1 2">
    <name type="scientific">Desulfonema limicola</name>
    <dbReference type="NCBI Taxonomy" id="45656"/>
    <lineage>
        <taxon>Bacteria</taxon>
        <taxon>Pseudomonadati</taxon>
        <taxon>Thermodesulfobacteriota</taxon>
        <taxon>Desulfobacteria</taxon>
        <taxon>Desulfobacterales</taxon>
        <taxon>Desulfococcaceae</taxon>
        <taxon>Desulfonema</taxon>
    </lineage>
</organism>
<sequence>MIIVKSIIKLSLLSCQRKSVIMIKGAGWNNEKINPKGLKDP</sequence>
<evidence type="ECO:0000313" key="1">
    <source>
        <dbReference type="EMBL" id="QTA81706.1"/>
    </source>
</evidence>